<feature type="compositionally biased region" description="Basic and acidic residues" evidence="1">
    <location>
        <begin position="88"/>
        <end position="117"/>
    </location>
</feature>
<keyword evidence="2" id="KW-1133">Transmembrane helix</keyword>
<keyword evidence="2" id="KW-0472">Membrane</keyword>
<sequence length="117" mass="12570">MGRSEPVQVVIDIVLGIDSPRRDQMLGKMLIHGLVAAVLVGSAAAVFAQAKDNGSVSANTAQTNVTRSAPLPAEAKASQSDNGYIRPSKNDLGKREHERERGHDRKSGRHGEDRDDD</sequence>
<keyword evidence="2" id="KW-0812">Transmembrane</keyword>
<dbReference type="EMBL" id="JAGTUF010000014">
    <property type="protein sequence ID" value="MBR9972814.1"/>
    <property type="molecule type" value="Genomic_DNA"/>
</dbReference>
<evidence type="ECO:0000256" key="1">
    <source>
        <dbReference type="SAM" id="MobiDB-lite"/>
    </source>
</evidence>
<feature type="transmembrane region" description="Helical" evidence="2">
    <location>
        <begin position="29"/>
        <end position="48"/>
    </location>
</feature>
<reference evidence="3 4" key="1">
    <citation type="submission" date="2021-04" db="EMBL/GenBank/DDBJ databases">
        <title>Magnetospirillum sulfuroxidans sp. nov., a facultative chemolithoautotrophic sulfur-oxidizing alphaproteobacterium isolated from freshwater sediment and proposals for Paramagetospirillum gen. nov., and Magnetospirillaceae fam. nov.</title>
        <authorList>
            <person name="Koziaeva V."/>
            <person name="Geelhoed J.S."/>
            <person name="Sorokin D.Y."/>
            <person name="Grouzdev D.S."/>
        </authorList>
    </citation>
    <scope>NUCLEOTIDE SEQUENCE [LARGE SCALE GENOMIC DNA]</scope>
    <source>
        <strain evidence="3 4">J10</strain>
    </source>
</reference>
<accession>A0ABS5IEP5</accession>
<keyword evidence="4" id="KW-1185">Reference proteome</keyword>
<feature type="compositionally biased region" description="Polar residues" evidence="1">
    <location>
        <begin position="53"/>
        <end position="67"/>
    </location>
</feature>
<name>A0ABS5IEP5_9PROT</name>
<comment type="caution">
    <text evidence="3">The sequence shown here is derived from an EMBL/GenBank/DDBJ whole genome shotgun (WGS) entry which is preliminary data.</text>
</comment>
<proteinExistence type="predicted"/>
<evidence type="ECO:0000256" key="2">
    <source>
        <dbReference type="SAM" id="Phobius"/>
    </source>
</evidence>
<evidence type="ECO:0000313" key="3">
    <source>
        <dbReference type="EMBL" id="MBR9972814.1"/>
    </source>
</evidence>
<protein>
    <submittedName>
        <fullName evidence="3">Uncharacterized protein</fullName>
    </submittedName>
</protein>
<dbReference type="RefSeq" id="WP_211549942.1">
    <property type="nucleotide sequence ID" value="NZ_JAGTUF010000014.1"/>
</dbReference>
<dbReference type="Proteomes" id="UP000680714">
    <property type="component" value="Unassembled WGS sequence"/>
</dbReference>
<evidence type="ECO:0000313" key="4">
    <source>
        <dbReference type="Proteomes" id="UP000680714"/>
    </source>
</evidence>
<feature type="region of interest" description="Disordered" evidence="1">
    <location>
        <begin position="53"/>
        <end position="117"/>
    </location>
</feature>
<gene>
    <name evidence="3" type="ORF">KEC16_13905</name>
</gene>
<organism evidence="3 4">
    <name type="scientific">Magnetospirillum sulfuroxidans</name>
    <dbReference type="NCBI Taxonomy" id="611300"/>
    <lineage>
        <taxon>Bacteria</taxon>
        <taxon>Pseudomonadati</taxon>
        <taxon>Pseudomonadota</taxon>
        <taxon>Alphaproteobacteria</taxon>
        <taxon>Rhodospirillales</taxon>
        <taxon>Rhodospirillaceae</taxon>
        <taxon>Magnetospirillum</taxon>
    </lineage>
</organism>